<dbReference type="Pfam" id="PF06863">
    <property type="entry name" value="DUF1254"/>
    <property type="match status" value="1"/>
</dbReference>
<dbReference type="InterPro" id="IPR010679">
    <property type="entry name" value="DUF1254"/>
</dbReference>
<keyword evidence="4" id="KW-1185">Reference proteome</keyword>
<dbReference type="Gene3D" id="2.60.120.600">
    <property type="entry name" value="Domain of unknown function DUF1214, C-terminal domain"/>
    <property type="match status" value="1"/>
</dbReference>
<name>A0A397V3K2_9GLOM</name>
<comment type="caution">
    <text evidence="3">The sequence shown here is derived from an EMBL/GenBank/DDBJ whole genome shotgun (WGS) entry which is preliminary data.</text>
</comment>
<protein>
    <recommendedName>
        <fullName evidence="5">DUF1254 domain-containing protein</fullName>
    </recommendedName>
</protein>
<dbReference type="PANTHER" id="PTHR36509:SF2">
    <property type="entry name" value="BLL3101 PROTEIN"/>
    <property type="match status" value="1"/>
</dbReference>
<dbReference type="InterPro" id="IPR037049">
    <property type="entry name" value="DUF1214_C_sf"/>
</dbReference>
<feature type="domain" description="DUF1254" evidence="2">
    <location>
        <begin position="47"/>
        <end position="179"/>
    </location>
</feature>
<evidence type="ECO:0000313" key="4">
    <source>
        <dbReference type="Proteomes" id="UP000266673"/>
    </source>
</evidence>
<accession>A0A397V3K2</accession>
<dbReference type="SUPFAM" id="SSF160935">
    <property type="entry name" value="VPA0735-like"/>
    <property type="match status" value="1"/>
</dbReference>
<dbReference type="OrthoDB" id="2018906at2759"/>
<dbReference type="Proteomes" id="UP000266673">
    <property type="component" value="Unassembled WGS sequence"/>
</dbReference>
<sequence>MTTDPEDTFINDANKYEIAKDAYIFGYPLVLMDITKKDMLENETIPINKFYHKRDFPDYTFEDVVSPNVDTLYSMAWLDLKNEPIILSVPQIQQRYYLMELLDAWTNVFGSISTRTVGIGPGDFAIVGPCWEGELPEGVKKYSSPTNMVWILGRTQTNANDNKDICLVHCIQDKYMLTPLSCWGNSHVPSQNAASVTKKDDESDKPTLPPVKKIECLDISAFFNCLNTLMNDNPPADADAEAMMRFSEICVAPGKHFDLTKFPDDVQFAIKCSKKEALCEIKHPPIIPESSNNWSLMTDNVGRYGTNYIFRAYIAYLGLGANLPKDAIYPNARKDQNGSSLTGENNYRYKISFTRGKTPPVKAFWSLTMYNDQQFFVKNCLGRYALGSRDDLKYSTDDGSLTIYLQHDSPGKDYESNWLPAPDSNFNVMFRFYWPTNEILDKTWVPPYIEKVQATT</sequence>
<dbReference type="Pfam" id="PF06742">
    <property type="entry name" value="DUF1214"/>
    <property type="match status" value="1"/>
</dbReference>
<dbReference type="EMBL" id="QKWP01000824">
    <property type="protein sequence ID" value="RIB14523.1"/>
    <property type="molecule type" value="Genomic_DNA"/>
</dbReference>
<dbReference type="InterPro" id="IPR010621">
    <property type="entry name" value="DUF1214"/>
</dbReference>
<proteinExistence type="predicted"/>
<evidence type="ECO:0000313" key="3">
    <source>
        <dbReference type="EMBL" id="RIB14523.1"/>
    </source>
</evidence>
<feature type="domain" description="DUF1214" evidence="1">
    <location>
        <begin position="327"/>
        <end position="436"/>
    </location>
</feature>
<evidence type="ECO:0000259" key="2">
    <source>
        <dbReference type="Pfam" id="PF06863"/>
    </source>
</evidence>
<evidence type="ECO:0000259" key="1">
    <source>
        <dbReference type="Pfam" id="PF06742"/>
    </source>
</evidence>
<evidence type="ECO:0008006" key="5">
    <source>
        <dbReference type="Google" id="ProtNLM"/>
    </source>
</evidence>
<dbReference type="AlphaFoldDB" id="A0A397V3K2"/>
<organism evidence="3 4">
    <name type="scientific">Gigaspora rosea</name>
    <dbReference type="NCBI Taxonomy" id="44941"/>
    <lineage>
        <taxon>Eukaryota</taxon>
        <taxon>Fungi</taxon>
        <taxon>Fungi incertae sedis</taxon>
        <taxon>Mucoromycota</taxon>
        <taxon>Glomeromycotina</taxon>
        <taxon>Glomeromycetes</taxon>
        <taxon>Diversisporales</taxon>
        <taxon>Gigasporaceae</taxon>
        <taxon>Gigaspora</taxon>
    </lineage>
</organism>
<gene>
    <name evidence="3" type="ORF">C2G38_2040121</name>
</gene>
<dbReference type="Gene3D" id="2.60.40.1610">
    <property type="entry name" value="Domain of unknown function DUF1254"/>
    <property type="match status" value="1"/>
</dbReference>
<reference evidence="3 4" key="1">
    <citation type="submission" date="2018-06" db="EMBL/GenBank/DDBJ databases">
        <title>Comparative genomics reveals the genomic features of Rhizophagus irregularis, R. cerebriforme, R. diaphanum and Gigaspora rosea, and their symbiotic lifestyle signature.</title>
        <authorList>
            <person name="Morin E."/>
            <person name="San Clemente H."/>
            <person name="Chen E.C.H."/>
            <person name="De La Providencia I."/>
            <person name="Hainaut M."/>
            <person name="Kuo A."/>
            <person name="Kohler A."/>
            <person name="Murat C."/>
            <person name="Tang N."/>
            <person name="Roy S."/>
            <person name="Loubradou J."/>
            <person name="Henrissat B."/>
            <person name="Grigoriev I.V."/>
            <person name="Corradi N."/>
            <person name="Roux C."/>
            <person name="Martin F.M."/>
        </authorList>
    </citation>
    <scope>NUCLEOTIDE SEQUENCE [LARGE SCALE GENOMIC DNA]</scope>
    <source>
        <strain evidence="3 4">DAOM 194757</strain>
    </source>
</reference>
<dbReference type="PANTHER" id="PTHR36509">
    <property type="entry name" value="BLL3101 PROTEIN"/>
    <property type="match status" value="1"/>
</dbReference>
<dbReference type="InterPro" id="IPR037050">
    <property type="entry name" value="DUF1254_sf"/>
</dbReference>